<dbReference type="STRING" id="1218493.JF76_02400"/>
<dbReference type="GO" id="GO:0005829">
    <property type="term" value="C:cytosol"/>
    <property type="evidence" value="ECO:0007669"/>
    <property type="project" value="TreeGrafter"/>
</dbReference>
<dbReference type="Proteomes" id="UP000033533">
    <property type="component" value="Unassembled WGS sequence"/>
</dbReference>
<sequence>MKIIISPAMKMTVDNDSFSARTHPQFLAQAQELAAFLKKCSFNELQKIWQSSERTTKEGQRQIQTLNLSQKDGLTPAIISYSGIQYQYMAPDLFTKPALSYLQENVRILSGLYGVLRPFDGVWPYRLEMKNRVEGFKQPNLYRFWGTTIADNLFDEDQILINLASKEYSRNVTPYVKNGRQMITVDFQERKNGQWKTVGVHAKMARGEMVRYIAENQLTEPEQLQDFHDFGFVFEPKVSTDDTYVFRTKFDFKRR</sequence>
<comment type="caution">
    <text evidence="2">The sequence shown here is derived from an EMBL/GenBank/DDBJ whole genome shotgun (WGS) entry which is preliminary data.</text>
</comment>
<dbReference type="PANTHER" id="PTHR30283:SF4">
    <property type="entry name" value="PEROXIDE STRESS RESISTANCE PROTEIN YAAA"/>
    <property type="match status" value="1"/>
</dbReference>
<dbReference type="HAMAP" id="MF_00652">
    <property type="entry name" value="UPF0246"/>
    <property type="match status" value="1"/>
</dbReference>
<evidence type="ECO:0000313" key="3">
    <source>
        <dbReference type="Proteomes" id="UP000033533"/>
    </source>
</evidence>
<name>A0A0F4LLD1_9LACO</name>
<dbReference type="RefSeq" id="WP_045927463.1">
    <property type="nucleotide sequence ID" value="NZ_JBHSZS010000005.1"/>
</dbReference>
<comment type="similarity">
    <text evidence="1">Belongs to the UPF0246 family.</text>
</comment>
<reference evidence="2 3" key="1">
    <citation type="submission" date="2014-12" db="EMBL/GenBank/DDBJ databases">
        <title>Comparative genomics of the lactic acid bacteria isolated from the honey bee gut.</title>
        <authorList>
            <person name="Ellegaard K.M."/>
            <person name="Tamarit D."/>
            <person name="Javelind E."/>
            <person name="Olofsson T."/>
            <person name="Andersson S.G."/>
            <person name="Vasquez A."/>
        </authorList>
    </citation>
    <scope>NUCLEOTIDE SEQUENCE [LARGE SCALE GENOMIC DNA]</scope>
    <source>
        <strain evidence="2 3">Biut2</strain>
    </source>
</reference>
<accession>A0A0F4LLD1</accession>
<dbReference type="EMBL" id="JXBY01000004">
    <property type="protein sequence ID" value="KJY59074.1"/>
    <property type="molecule type" value="Genomic_DNA"/>
</dbReference>
<evidence type="ECO:0000313" key="2">
    <source>
        <dbReference type="EMBL" id="KJY59074.1"/>
    </source>
</evidence>
<organism evidence="2 3">
    <name type="scientific">Lactobacillus kullabergensis</name>
    <dbReference type="NCBI Taxonomy" id="1218493"/>
    <lineage>
        <taxon>Bacteria</taxon>
        <taxon>Bacillati</taxon>
        <taxon>Bacillota</taxon>
        <taxon>Bacilli</taxon>
        <taxon>Lactobacillales</taxon>
        <taxon>Lactobacillaceae</taxon>
        <taxon>Lactobacillus</taxon>
    </lineage>
</organism>
<dbReference type="AlphaFoldDB" id="A0A0F4LLD1"/>
<dbReference type="PANTHER" id="PTHR30283">
    <property type="entry name" value="PEROXIDE STRESS RESPONSE PROTEIN YAAA"/>
    <property type="match status" value="1"/>
</dbReference>
<protein>
    <recommendedName>
        <fullName evidence="1">UPF0246 protein JF76_02400</fullName>
    </recommendedName>
</protein>
<gene>
    <name evidence="2" type="ORF">JF76_02400</name>
</gene>
<proteinExistence type="inferred from homology"/>
<dbReference type="GO" id="GO:0033194">
    <property type="term" value="P:response to hydroperoxide"/>
    <property type="evidence" value="ECO:0007669"/>
    <property type="project" value="TreeGrafter"/>
</dbReference>
<dbReference type="NCBIfam" id="NF002543">
    <property type="entry name" value="PRK02101.1-4"/>
    <property type="match status" value="1"/>
</dbReference>
<evidence type="ECO:0000256" key="1">
    <source>
        <dbReference type="HAMAP-Rule" id="MF_00652"/>
    </source>
</evidence>
<dbReference type="InterPro" id="IPR005583">
    <property type="entry name" value="YaaA"/>
</dbReference>
<dbReference type="PATRIC" id="fig|1218493.3.peg.254"/>
<dbReference type="Pfam" id="PF03883">
    <property type="entry name" value="H2O2_YaaD"/>
    <property type="match status" value="1"/>
</dbReference>
<dbReference type="OrthoDB" id="9777133at2"/>
<dbReference type="HOGENOM" id="CLU_061989_1_0_9"/>